<gene>
    <name evidence="2" type="ORF">SAMN05216233_102392</name>
</gene>
<dbReference type="EMBL" id="FMUX01000002">
    <property type="protein sequence ID" value="SCX97643.1"/>
    <property type="molecule type" value="Genomic_DNA"/>
</dbReference>
<evidence type="ECO:0000313" key="3">
    <source>
        <dbReference type="Proteomes" id="UP000198870"/>
    </source>
</evidence>
<evidence type="ECO:0000313" key="2">
    <source>
        <dbReference type="EMBL" id="SCX97643.1"/>
    </source>
</evidence>
<dbReference type="AlphaFoldDB" id="A0A1G5C5D1"/>
<protein>
    <submittedName>
        <fullName evidence="2">Uncharacterized protein</fullName>
    </submittedName>
</protein>
<feature type="signal peptide" evidence="1">
    <location>
        <begin position="1"/>
        <end position="19"/>
    </location>
</feature>
<keyword evidence="3" id="KW-1185">Reference proteome</keyword>
<proteinExistence type="predicted"/>
<sequence length="129" mass="13939">MKRALSVLALCLVIGLSHASPAAAFFTRGTINRDLSYDCLALTPPPSGAKTYKPKASGVLENTTRSKISLTAELSFCNVFGEPLGTVKIRCTIPPMKKRAFKATPKGKVPADIKDAHHVEWTLLRMTKG</sequence>
<organism evidence="2 3">
    <name type="scientific">Desulfoluna spongiiphila</name>
    <dbReference type="NCBI Taxonomy" id="419481"/>
    <lineage>
        <taxon>Bacteria</taxon>
        <taxon>Pseudomonadati</taxon>
        <taxon>Thermodesulfobacteriota</taxon>
        <taxon>Desulfobacteria</taxon>
        <taxon>Desulfobacterales</taxon>
        <taxon>Desulfolunaceae</taxon>
        <taxon>Desulfoluna</taxon>
    </lineage>
</organism>
<accession>A0A1G5C5D1</accession>
<evidence type="ECO:0000256" key="1">
    <source>
        <dbReference type="SAM" id="SignalP"/>
    </source>
</evidence>
<feature type="chain" id="PRO_5011608335" evidence="1">
    <location>
        <begin position="20"/>
        <end position="129"/>
    </location>
</feature>
<reference evidence="2 3" key="1">
    <citation type="submission" date="2016-10" db="EMBL/GenBank/DDBJ databases">
        <authorList>
            <person name="de Groot N.N."/>
        </authorList>
    </citation>
    <scope>NUCLEOTIDE SEQUENCE [LARGE SCALE GENOMIC DNA]</scope>
    <source>
        <strain evidence="2 3">AA1</strain>
    </source>
</reference>
<keyword evidence="1" id="KW-0732">Signal</keyword>
<dbReference type="RefSeq" id="WP_092208911.1">
    <property type="nucleotide sequence ID" value="NZ_FMUX01000002.1"/>
</dbReference>
<dbReference type="Proteomes" id="UP000198870">
    <property type="component" value="Unassembled WGS sequence"/>
</dbReference>
<name>A0A1G5C5D1_9BACT</name>